<evidence type="ECO:0000256" key="1">
    <source>
        <dbReference type="SAM" id="Phobius"/>
    </source>
</evidence>
<keyword evidence="1" id="KW-0472">Membrane</keyword>
<name>A0A7D4FU87_9BACT</name>
<sequence>MFHHSMKKQIFNFYATPLNIWSIVGFMFLAMICSGIIYEVFFAPAYGIESTSRFISITGLVTGGIFLFLIIATIRKKSIEVTDDNLFKYYSGGKLIYTNTMDNLYYIEAVDISRGIIGEMAFCFNDKKIRISMPSHLPHFYEPGKYEWIFSFFVKSLNLKKMHHHTLFGKSKYVFAYWNPVRNANYEIYSKSRGQRFL</sequence>
<keyword evidence="1" id="KW-0812">Transmembrane</keyword>
<keyword evidence="1" id="KW-1133">Transmembrane helix</keyword>
<evidence type="ECO:0000313" key="3">
    <source>
        <dbReference type="Proteomes" id="UP000500843"/>
    </source>
</evidence>
<accession>A0A7D4FU87</accession>
<protein>
    <submittedName>
        <fullName evidence="2">Uncharacterized protein</fullName>
    </submittedName>
</protein>
<gene>
    <name evidence="2" type="ORF">FIU21_09435</name>
</gene>
<organism evidence="2 3">
    <name type="scientific">Prevotella melaninogenica</name>
    <dbReference type="NCBI Taxonomy" id="28132"/>
    <lineage>
        <taxon>Bacteria</taxon>
        <taxon>Pseudomonadati</taxon>
        <taxon>Bacteroidota</taxon>
        <taxon>Bacteroidia</taxon>
        <taxon>Bacteroidales</taxon>
        <taxon>Prevotellaceae</taxon>
        <taxon>Prevotella</taxon>
    </lineage>
</organism>
<feature type="transmembrane region" description="Helical" evidence="1">
    <location>
        <begin position="20"/>
        <end position="42"/>
    </location>
</feature>
<proteinExistence type="predicted"/>
<dbReference type="Proteomes" id="UP000500843">
    <property type="component" value="Chromosome 2"/>
</dbReference>
<evidence type="ECO:0000313" key="2">
    <source>
        <dbReference type="EMBL" id="QKH89148.1"/>
    </source>
</evidence>
<dbReference type="EMBL" id="CP054011">
    <property type="protein sequence ID" value="QKH89148.1"/>
    <property type="molecule type" value="Genomic_DNA"/>
</dbReference>
<reference evidence="2 3" key="1">
    <citation type="submission" date="2020-05" db="EMBL/GenBank/DDBJ databases">
        <title>FDA dAtabase for Regulatory Grade micrObial Sequences (FDA-ARGOS): Supporting development and validation of Infectious Disease Dx tests.</title>
        <authorList>
            <person name="Moreno J."/>
            <person name="Tallon L."/>
            <person name="Sadzewicz L."/>
            <person name="Zhao X."/>
            <person name="Vavikolanu K."/>
            <person name="Mehta A."/>
            <person name="Aluvathingal J."/>
            <person name="Nadendla S."/>
            <person name="Myers T."/>
            <person name="Yan Y."/>
            <person name="Sichtig H."/>
        </authorList>
    </citation>
    <scope>NUCLEOTIDE SEQUENCE [LARGE SCALE GENOMIC DNA]</scope>
    <source>
        <strain evidence="2 3">FDAARGOS_760</strain>
    </source>
</reference>
<feature type="transmembrane region" description="Helical" evidence="1">
    <location>
        <begin position="54"/>
        <end position="74"/>
    </location>
</feature>
<dbReference type="AlphaFoldDB" id="A0A7D4FU87"/>